<organism evidence="2 3">
    <name type="scientific">Bacillus carboniphilus</name>
    <dbReference type="NCBI Taxonomy" id="86663"/>
    <lineage>
        <taxon>Bacteria</taxon>
        <taxon>Bacillati</taxon>
        <taxon>Bacillota</taxon>
        <taxon>Bacilli</taxon>
        <taxon>Bacillales</taxon>
        <taxon>Bacillaceae</taxon>
        <taxon>Bacillus</taxon>
    </lineage>
</organism>
<keyword evidence="3" id="KW-1185">Reference proteome</keyword>
<reference evidence="2 3" key="1">
    <citation type="submission" date="2023-06" db="EMBL/GenBank/DDBJ databases">
        <title>Five Gram-positive bacteria isolated from mangrove sediments in Shenzhen, Guangdong, China.</title>
        <authorList>
            <person name="Yu S."/>
            <person name="Zheng W."/>
            <person name="Huang Y."/>
        </authorList>
    </citation>
    <scope>NUCLEOTIDE SEQUENCE [LARGE SCALE GENOMIC DNA]</scope>
    <source>
        <strain evidence="2 3">SaN35-3</strain>
    </source>
</reference>
<keyword evidence="1" id="KW-0812">Transmembrane</keyword>
<proteinExistence type="predicted"/>
<dbReference type="EMBL" id="CP129013">
    <property type="protein sequence ID" value="WLR42262.1"/>
    <property type="molecule type" value="Genomic_DNA"/>
</dbReference>
<keyword evidence="1" id="KW-1133">Transmembrane helix</keyword>
<protein>
    <submittedName>
        <fullName evidence="2">Uncharacterized protein</fullName>
    </submittedName>
</protein>
<sequence length="87" mass="10200">MKFLQVNILSAIYGLLFLIETQLLVNVLRISRLTNLDINNTYVLVFIGIVVALITFSFVVYQYINKFWNEGKELQWSILLWLPTPFC</sequence>
<evidence type="ECO:0000256" key="1">
    <source>
        <dbReference type="SAM" id="Phobius"/>
    </source>
</evidence>
<gene>
    <name evidence="2" type="ORF">LC087_16260</name>
</gene>
<evidence type="ECO:0000313" key="2">
    <source>
        <dbReference type="EMBL" id="WLR42262.1"/>
    </source>
</evidence>
<feature type="transmembrane region" description="Helical" evidence="1">
    <location>
        <begin position="6"/>
        <end position="30"/>
    </location>
</feature>
<accession>A0ABY9JS82</accession>
<feature type="transmembrane region" description="Helical" evidence="1">
    <location>
        <begin position="42"/>
        <end position="64"/>
    </location>
</feature>
<dbReference type="RefSeq" id="WP_226542792.1">
    <property type="nucleotide sequence ID" value="NZ_CP129013.1"/>
</dbReference>
<name>A0ABY9JS82_9BACI</name>
<keyword evidence="1" id="KW-0472">Membrane</keyword>
<evidence type="ECO:0000313" key="3">
    <source>
        <dbReference type="Proteomes" id="UP001197974"/>
    </source>
</evidence>
<dbReference type="Proteomes" id="UP001197974">
    <property type="component" value="Chromosome"/>
</dbReference>